<keyword evidence="2" id="KW-0964">Secreted</keyword>
<evidence type="ECO:0000256" key="2">
    <source>
        <dbReference type="ARBA" id="ARBA00022525"/>
    </source>
</evidence>
<evidence type="ECO:0000313" key="6">
    <source>
        <dbReference type="Proteomes" id="UP000005408"/>
    </source>
</evidence>
<accession>A0A8W8M6C4</accession>
<dbReference type="PANTHER" id="PTHR15427:SF33">
    <property type="entry name" value="COLLAGEN IV NC1 DOMAIN-CONTAINING PROTEIN"/>
    <property type="match status" value="1"/>
</dbReference>
<feature type="domain" description="C1q" evidence="4">
    <location>
        <begin position="19"/>
        <end position="150"/>
    </location>
</feature>
<dbReference type="PANTHER" id="PTHR15427">
    <property type="entry name" value="EMILIN ELASTIN MICROFIBRIL INTERFACE-LOCATED PROTEIN ELASTIN MICROFIBRIL INTERFACER"/>
    <property type="match status" value="1"/>
</dbReference>
<dbReference type="InterPro" id="IPR001073">
    <property type="entry name" value="C1q_dom"/>
</dbReference>
<name>A0A8W8M6C4_MAGGI</name>
<organism evidence="5 6">
    <name type="scientific">Magallana gigas</name>
    <name type="common">Pacific oyster</name>
    <name type="synonym">Crassostrea gigas</name>
    <dbReference type="NCBI Taxonomy" id="29159"/>
    <lineage>
        <taxon>Eukaryota</taxon>
        <taxon>Metazoa</taxon>
        <taxon>Spiralia</taxon>
        <taxon>Lophotrochozoa</taxon>
        <taxon>Mollusca</taxon>
        <taxon>Bivalvia</taxon>
        <taxon>Autobranchia</taxon>
        <taxon>Pteriomorphia</taxon>
        <taxon>Ostreida</taxon>
        <taxon>Ostreoidea</taxon>
        <taxon>Ostreidae</taxon>
        <taxon>Magallana</taxon>
    </lineage>
</organism>
<dbReference type="InterPro" id="IPR050392">
    <property type="entry name" value="Collagen/C1q_domain"/>
</dbReference>
<proteinExistence type="predicted"/>
<dbReference type="AlphaFoldDB" id="A0A8W8M6C4"/>
<dbReference type="Proteomes" id="UP000005408">
    <property type="component" value="Unassembled WGS sequence"/>
</dbReference>
<dbReference type="EnsemblMetazoa" id="G30783.1">
    <property type="protein sequence ID" value="G30783.1:cds"/>
    <property type="gene ID" value="G30783"/>
</dbReference>
<evidence type="ECO:0000313" key="5">
    <source>
        <dbReference type="EnsemblMetazoa" id="G30783.1:cds"/>
    </source>
</evidence>
<reference evidence="5" key="1">
    <citation type="submission" date="2022-08" db="UniProtKB">
        <authorList>
            <consortium name="EnsemblMetazoa"/>
        </authorList>
    </citation>
    <scope>IDENTIFICATION</scope>
    <source>
        <strain evidence="5">05x7-T-G4-1.051#20</strain>
    </source>
</reference>
<dbReference type="PRINTS" id="PR00007">
    <property type="entry name" value="COMPLEMNTC1Q"/>
</dbReference>
<dbReference type="PROSITE" id="PS50871">
    <property type="entry name" value="C1Q"/>
    <property type="match status" value="1"/>
</dbReference>
<comment type="subcellular location">
    <subcellularLocation>
        <location evidence="1">Secreted</location>
    </subcellularLocation>
</comment>
<dbReference type="GO" id="GO:0005581">
    <property type="term" value="C:collagen trimer"/>
    <property type="evidence" value="ECO:0007669"/>
    <property type="project" value="UniProtKB-KW"/>
</dbReference>
<feature type="signal peptide" evidence="3">
    <location>
        <begin position="1"/>
        <end position="16"/>
    </location>
</feature>
<keyword evidence="3" id="KW-0732">Signal</keyword>
<protein>
    <recommendedName>
        <fullName evidence="4">C1q domain-containing protein</fullName>
    </recommendedName>
</protein>
<keyword evidence="6" id="KW-1185">Reference proteome</keyword>
<feature type="chain" id="PRO_5036475921" description="C1q domain-containing protein" evidence="3">
    <location>
        <begin position="17"/>
        <end position="150"/>
    </location>
</feature>
<dbReference type="Gene3D" id="2.60.120.40">
    <property type="match status" value="1"/>
</dbReference>
<evidence type="ECO:0000259" key="4">
    <source>
        <dbReference type="PROSITE" id="PS50871"/>
    </source>
</evidence>
<dbReference type="SUPFAM" id="SSF49842">
    <property type="entry name" value="TNF-like"/>
    <property type="match status" value="1"/>
</dbReference>
<sequence>MLQIIFLLCLAIQVESYSFRPPVVAFTALASSNTIRARAVVKYAHVVTNLGRAYQPRTGIFTVPYRGLYGFSCSLMSSPYNEVHLDLVKNGKRISTLFSASYTYPQSSQTMYLFLRRGDRVWMQSADNHKTKLYGGNKYNVFSGALISML</sequence>
<dbReference type="SMART" id="SM00110">
    <property type="entry name" value="C1Q"/>
    <property type="match status" value="1"/>
</dbReference>
<evidence type="ECO:0000256" key="3">
    <source>
        <dbReference type="SAM" id="SignalP"/>
    </source>
</evidence>
<dbReference type="InterPro" id="IPR008983">
    <property type="entry name" value="Tumour_necrosis_fac-like_dom"/>
</dbReference>
<evidence type="ECO:0000256" key="1">
    <source>
        <dbReference type="ARBA" id="ARBA00004613"/>
    </source>
</evidence>
<dbReference type="Pfam" id="PF00386">
    <property type="entry name" value="C1q"/>
    <property type="match status" value="1"/>
</dbReference>